<dbReference type="STRING" id="1464122.SAMN05421737_107112"/>
<evidence type="ECO:0000256" key="2">
    <source>
        <dbReference type="SAM" id="SignalP"/>
    </source>
</evidence>
<dbReference type="EMBL" id="FMYM01000007">
    <property type="protein sequence ID" value="SDC33129.1"/>
    <property type="molecule type" value="Genomic_DNA"/>
</dbReference>
<dbReference type="Gene3D" id="3.30.1490.480">
    <property type="entry name" value="Endolytic murein transglycosylase"/>
    <property type="match status" value="1"/>
</dbReference>
<dbReference type="RefSeq" id="WP_090775924.1">
    <property type="nucleotide sequence ID" value="NZ_FMYM01000007.1"/>
</dbReference>
<name>A0A1G6KPV8_9BACI</name>
<evidence type="ECO:0008006" key="5">
    <source>
        <dbReference type="Google" id="ProtNLM"/>
    </source>
</evidence>
<protein>
    <recommendedName>
        <fullName evidence="5">YceG-like family protein</fullName>
    </recommendedName>
</protein>
<organism evidence="3 4">
    <name type="scientific">Shouchella lonarensis</name>
    <dbReference type="NCBI Taxonomy" id="1464122"/>
    <lineage>
        <taxon>Bacteria</taxon>
        <taxon>Bacillati</taxon>
        <taxon>Bacillota</taxon>
        <taxon>Bacilli</taxon>
        <taxon>Bacillales</taxon>
        <taxon>Bacillaceae</taxon>
        <taxon>Shouchella</taxon>
    </lineage>
</organism>
<feature type="signal peptide" evidence="2">
    <location>
        <begin position="1"/>
        <end position="22"/>
    </location>
</feature>
<keyword evidence="2" id="KW-0732">Signal</keyword>
<sequence length="177" mass="19483">MTPKTIRSFAAGLLVAVSVTTAAYYIQADQATDASALSETELRAALADAGYKVEKAKEWETLETDLEKTKTALAETEAALKEVKDKKNDDKKDEDKKDEDKKDDEKKDDDKHTVVIEVKPGMTGGHIAQALKEEKIIDDALAFSKKVEDKGVADQLKPQKTEVSSDMSLDELVDAFF</sequence>
<evidence type="ECO:0000256" key="1">
    <source>
        <dbReference type="SAM" id="MobiDB-lite"/>
    </source>
</evidence>
<proteinExistence type="predicted"/>
<accession>A0A1G6KPV8</accession>
<evidence type="ECO:0000313" key="3">
    <source>
        <dbReference type="EMBL" id="SDC33129.1"/>
    </source>
</evidence>
<evidence type="ECO:0000313" key="4">
    <source>
        <dbReference type="Proteomes" id="UP000242662"/>
    </source>
</evidence>
<gene>
    <name evidence="3" type="ORF">SAMN05421737_107112</name>
</gene>
<dbReference type="AlphaFoldDB" id="A0A1G6KPV8"/>
<reference evidence="4" key="1">
    <citation type="submission" date="2016-09" db="EMBL/GenBank/DDBJ databases">
        <authorList>
            <person name="Varghese N."/>
            <person name="Submissions S."/>
        </authorList>
    </citation>
    <scope>NUCLEOTIDE SEQUENCE [LARGE SCALE GENOMIC DNA]</scope>
    <source>
        <strain evidence="4">25nlg</strain>
    </source>
</reference>
<dbReference type="OrthoDB" id="2942983at2"/>
<dbReference type="Proteomes" id="UP000242662">
    <property type="component" value="Unassembled WGS sequence"/>
</dbReference>
<feature type="region of interest" description="Disordered" evidence="1">
    <location>
        <begin position="80"/>
        <end position="116"/>
    </location>
</feature>
<feature type="compositionally biased region" description="Basic and acidic residues" evidence="1">
    <location>
        <begin position="80"/>
        <end position="114"/>
    </location>
</feature>
<feature type="chain" id="PRO_5039199197" description="YceG-like family protein" evidence="2">
    <location>
        <begin position="23"/>
        <end position="177"/>
    </location>
</feature>
<keyword evidence="4" id="KW-1185">Reference proteome</keyword>